<evidence type="ECO:0000313" key="6">
    <source>
        <dbReference type="Ensembl" id="ENSHHUP00000057474.1"/>
    </source>
</evidence>
<accession>A0A4W5P910</accession>
<evidence type="ECO:0000313" key="7">
    <source>
        <dbReference type="Proteomes" id="UP000314982"/>
    </source>
</evidence>
<keyword evidence="2" id="KW-0677">Repeat</keyword>
<name>A0A4W5P910_9TELE</name>
<dbReference type="InterPro" id="IPR032675">
    <property type="entry name" value="LRR_dom_sf"/>
</dbReference>
<dbReference type="GO" id="GO:0005524">
    <property type="term" value="F:ATP binding"/>
    <property type="evidence" value="ECO:0007669"/>
    <property type="project" value="UniProtKB-KW"/>
</dbReference>
<dbReference type="InterPro" id="IPR007111">
    <property type="entry name" value="NACHT_NTPase"/>
</dbReference>
<feature type="domain" description="NACHT" evidence="5">
    <location>
        <begin position="172"/>
        <end position="305"/>
    </location>
</feature>
<dbReference type="Proteomes" id="UP000314982">
    <property type="component" value="Unassembled WGS sequence"/>
</dbReference>
<dbReference type="Gene3D" id="3.40.50.300">
    <property type="entry name" value="P-loop containing nucleotide triphosphate hydrolases"/>
    <property type="match status" value="1"/>
</dbReference>
<dbReference type="InterPro" id="IPR001611">
    <property type="entry name" value="Leu-rich_rpt"/>
</dbReference>
<reference evidence="6" key="2">
    <citation type="submission" date="2025-08" db="UniProtKB">
        <authorList>
            <consortium name="Ensembl"/>
        </authorList>
    </citation>
    <scope>IDENTIFICATION</scope>
</reference>
<protein>
    <submittedName>
        <fullName evidence="6">NLR family member X1</fullName>
    </submittedName>
</protein>
<evidence type="ECO:0000256" key="3">
    <source>
        <dbReference type="ARBA" id="ARBA00022741"/>
    </source>
</evidence>
<dbReference type="InterPro" id="IPR048900">
    <property type="entry name" value="NLRX1_C"/>
</dbReference>
<dbReference type="Pfam" id="PF05729">
    <property type="entry name" value="NACHT"/>
    <property type="match status" value="1"/>
</dbReference>
<evidence type="ECO:0000256" key="2">
    <source>
        <dbReference type="ARBA" id="ARBA00022737"/>
    </source>
</evidence>
<dbReference type="PROSITE" id="PS50837">
    <property type="entry name" value="NACHT"/>
    <property type="match status" value="1"/>
</dbReference>
<evidence type="ECO:0000256" key="4">
    <source>
        <dbReference type="ARBA" id="ARBA00022840"/>
    </source>
</evidence>
<dbReference type="GeneTree" id="ENSGT00940000159493"/>
<evidence type="ECO:0000259" key="5">
    <source>
        <dbReference type="PROSITE" id="PS50837"/>
    </source>
</evidence>
<keyword evidence="3" id="KW-0547">Nucleotide-binding</keyword>
<reference evidence="7" key="1">
    <citation type="submission" date="2018-06" db="EMBL/GenBank/DDBJ databases">
        <title>Genome assembly of Danube salmon.</title>
        <authorList>
            <person name="Macqueen D.J."/>
            <person name="Gundappa M.K."/>
        </authorList>
    </citation>
    <scope>NUCLEOTIDE SEQUENCE [LARGE SCALE GENOMIC DNA]</scope>
</reference>
<reference evidence="6" key="3">
    <citation type="submission" date="2025-09" db="UniProtKB">
        <authorList>
            <consortium name="Ensembl"/>
        </authorList>
    </citation>
    <scope>IDENTIFICATION</scope>
</reference>
<dbReference type="InterPro" id="IPR027417">
    <property type="entry name" value="P-loop_NTPase"/>
</dbReference>
<keyword evidence="7" id="KW-1185">Reference proteome</keyword>
<dbReference type="PANTHER" id="PTHR24106">
    <property type="entry name" value="NACHT, LRR AND CARD DOMAINS-CONTAINING"/>
    <property type="match status" value="1"/>
</dbReference>
<dbReference type="Pfam" id="PF13516">
    <property type="entry name" value="LRR_6"/>
    <property type="match status" value="3"/>
</dbReference>
<dbReference type="Gene3D" id="3.80.10.10">
    <property type="entry name" value="Ribonuclease Inhibitor"/>
    <property type="match status" value="1"/>
</dbReference>
<dbReference type="AlphaFoldDB" id="A0A4W5P910"/>
<organism evidence="6 7">
    <name type="scientific">Hucho hucho</name>
    <name type="common">huchen</name>
    <dbReference type="NCBI Taxonomy" id="62062"/>
    <lineage>
        <taxon>Eukaryota</taxon>
        <taxon>Metazoa</taxon>
        <taxon>Chordata</taxon>
        <taxon>Craniata</taxon>
        <taxon>Vertebrata</taxon>
        <taxon>Euteleostomi</taxon>
        <taxon>Actinopterygii</taxon>
        <taxon>Neopterygii</taxon>
        <taxon>Teleostei</taxon>
        <taxon>Protacanthopterygii</taxon>
        <taxon>Salmoniformes</taxon>
        <taxon>Salmonidae</taxon>
        <taxon>Salmoninae</taxon>
        <taxon>Hucho</taxon>
    </lineage>
</organism>
<dbReference type="SUPFAM" id="SSF52540">
    <property type="entry name" value="P-loop containing nucleoside triphosphate hydrolases"/>
    <property type="match status" value="1"/>
</dbReference>
<evidence type="ECO:0000256" key="1">
    <source>
        <dbReference type="ARBA" id="ARBA00022614"/>
    </source>
</evidence>
<sequence>MWQCWIGSGVLRRRWRGTLNDVLPKSNISILQRDVNLSRVVTYRKMSSCHRQLKLPGGLGRKLKYSSYSASGFHSRFLCSSLVHNQTDPIEIHKKKLTLWFSHLPQEEKQFGGYFTPETMHVEPLILERKPEERKGPLITPLLKPSQAPQSASVTVEQLFEPTQQGGRERGLNVLLYGAVGTGKSTVVRKLVLDWCAGLTLTQFKLLVPFSCEDLSQLSKSTSLRDLVSRKYLHLKNIPLLSGESDQARDVLFLFNGMEKMKLDFRIGSTELCSDPNEALPSGAVVVNLLRKYLLPEASILVTTRLSALDHIPTKYVKRYAQIYGFNDPDRQRAYFTSRLLQQIGEKPRNQEAHSLIELLYLNLQRESQLAAACFLPSYCWLTCAILHFLHFTDAQAPIRTLTGIYTSFLRLNFGGEVLDMGGGASSLEHQNSLMLYVVRTVGKLAYDGVAKKRTSFSEEELEQFVGGKTKTDEELRQLAVFRTDVLDFFLVPCVETKRSELDEKEKRYVFAIPAMQEYLAALYVVLGENKTALEKLSKEVTLVIGQVGDDVNTLLSIISKFIPLRVFAVFNLLKLFPSLFEKISSRSKGRIARTMAAEMFRSEDSFNEDVLDQVEQSLLGVHGPQPQERLDSRAFELYPIFMGGLLHYENRVLLEKLGCSIKSTTVVQITRTLKRHLAAEIVKLQPPEELMDLLVLLYEFQNPRLTAEVLLSIRSIKLSTVRMTPLKCFVLSSVLACAPSRYHLEELDLSSCHLTNDLLTMLWPAFHHTHNLNLCDNPLLESGARCLLDALLGNQSLRQLSLMHTGMGDKGACELAERLNQHTGLQELNVAYNNIGDNAALTLVDACREHPSIHTVHLYLNPLSNVGKQSLYVRGVPPEQGGTGQRVKVLASVTEGSNISEDWHPILSVISKNASSWECERVREQLQIFLRDLEWGRKQAPSFWKKMHFRRVEKGVRQTLQMLQKDIPTRTGGSAK</sequence>
<proteinExistence type="predicted"/>
<keyword evidence="1" id="KW-0433">Leucine-rich repeat</keyword>
<dbReference type="Pfam" id="PF21402">
    <property type="entry name" value="NLRX1_C"/>
    <property type="match status" value="1"/>
</dbReference>
<dbReference type="Ensembl" id="ENSHHUT00000059441.1">
    <property type="protein sequence ID" value="ENSHHUP00000057474.1"/>
    <property type="gene ID" value="ENSHHUG00000034236.1"/>
</dbReference>
<dbReference type="SUPFAM" id="SSF52047">
    <property type="entry name" value="RNI-like"/>
    <property type="match status" value="1"/>
</dbReference>
<dbReference type="InterPro" id="IPR051261">
    <property type="entry name" value="NLR"/>
</dbReference>
<dbReference type="SMART" id="SM00368">
    <property type="entry name" value="LRR_RI"/>
    <property type="match status" value="3"/>
</dbReference>
<keyword evidence="4" id="KW-0067">ATP-binding</keyword>